<name>A0ABM1BR84_LIMPO</name>
<keyword evidence="1 5" id="KW-0732">Signal</keyword>
<keyword evidence="4" id="KW-0393">Immunoglobulin domain</keyword>
<feature type="domain" description="Ig-like" evidence="6">
    <location>
        <begin position="230"/>
        <end position="321"/>
    </location>
</feature>
<evidence type="ECO:0000259" key="6">
    <source>
        <dbReference type="PROSITE" id="PS50835"/>
    </source>
</evidence>
<dbReference type="PROSITE" id="PS50835">
    <property type="entry name" value="IG_LIKE"/>
    <property type="match status" value="3"/>
</dbReference>
<dbReference type="PANTHER" id="PTHR12231:SF220">
    <property type="entry name" value="LACHESIN"/>
    <property type="match status" value="1"/>
</dbReference>
<feature type="domain" description="Ig-like" evidence="6">
    <location>
        <begin position="29"/>
        <end position="128"/>
    </location>
</feature>
<dbReference type="GeneID" id="106471061"/>
<organism evidence="7 8">
    <name type="scientific">Limulus polyphemus</name>
    <name type="common">Atlantic horseshoe crab</name>
    <dbReference type="NCBI Taxonomy" id="6850"/>
    <lineage>
        <taxon>Eukaryota</taxon>
        <taxon>Metazoa</taxon>
        <taxon>Ecdysozoa</taxon>
        <taxon>Arthropoda</taxon>
        <taxon>Chelicerata</taxon>
        <taxon>Merostomata</taxon>
        <taxon>Xiphosura</taxon>
        <taxon>Limulidae</taxon>
        <taxon>Limulus</taxon>
    </lineage>
</organism>
<accession>A0ABM1BR84</accession>
<dbReference type="CDD" id="cd00096">
    <property type="entry name" value="Ig"/>
    <property type="match status" value="1"/>
</dbReference>
<keyword evidence="7" id="KW-1185">Reference proteome</keyword>
<dbReference type="InterPro" id="IPR013098">
    <property type="entry name" value="Ig_I-set"/>
</dbReference>
<evidence type="ECO:0000256" key="3">
    <source>
        <dbReference type="ARBA" id="ARBA00023157"/>
    </source>
</evidence>
<dbReference type="InterPro" id="IPR013783">
    <property type="entry name" value="Ig-like_fold"/>
</dbReference>
<protein>
    <submittedName>
        <fullName evidence="8">Lachesin-like isoform X1</fullName>
    </submittedName>
</protein>
<dbReference type="SMART" id="SM00406">
    <property type="entry name" value="IGv"/>
    <property type="match status" value="2"/>
</dbReference>
<dbReference type="InterPro" id="IPR036179">
    <property type="entry name" value="Ig-like_dom_sf"/>
</dbReference>
<dbReference type="SMART" id="SM00409">
    <property type="entry name" value="IG"/>
    <property type="match status" value="3"/>
</dbReference>
<dbReference type="InterPro" id="IPR003599">
    <property type="entry name" value="Ig_sub"/>
</dbReference>
<dbReference type="Proteomes" id="UP000694941">
    <property type="component" value="Unplaced"/>
</dbReference>
<dbReference type="InterPro" id="IPR051170">
    <property type="entry name" value="Neural/epithelial_adhesion"/>
</dbReference>
<dbReference type="RefSeq" id="XP_013787106.1">
    <property type="nucleotide sequence ID" value="XM_013931652.2"/>
</dbReference>
<dbReference type="InterPro" id="IPR007110">
    <property type="entry name" value="Ig-like_dom"/>
</dbReference>
<proteinExistence type="predicted"/>
<sequence>MLDLSNMIFVFAILTYWMSGNKVDAQQNPVISYITKERVVNIGDNVDLQCSVQYASNYPVLWTKIKYENPSSNLFISKDSTLIVPDPRYSIRHDEASKTYTLQISKIQEMDAGIYQCQVLIGSTSKITADVSMLVRIPPVISDNSTRSVITSSGATVSLHCYASGFPIPRVSWRRENNDLLPTGGAVYRGNVLTIHDITKDDRGTYYCVADNGVGRGARRNVGLEVEFAPFVTVDRPRYGQALQYDMDLQCHVEAFPSPSIIWVKDGYQLNDNQHYKISIFATADEFTDSTLRVISIEKKQYGNYTCKAINKLGSHQMNIALIETVNVICPPACGLSLLSAAVSKEPSLFPVVFTMAVASIFTILPSY</sequence>
<evidence type="ECO:0000256" key="4">
    <source>
        <dbReference type="ARBA" id="ARBA00023319"/>
    </source>
</evidence>
<gene>
    <name evidence="8" type="primary">LOC106471061</name>
</gene>
<feature type="domain" description="Ig-like" evidence="6">
    <location>
        <begin position="139"/>
        <end position="225"/>
    </location>
</feature>
<feature type="signal peptide" evidence="5">
    <location>
        <begin position="1"/>
        <end position="25"/>
    </location>
</feature>
<dbReference type="SMART" id="SM00408">
    <property type="entry name" value="IGc2"/>
    <property type="match status" value="3"/>
</dbReference>
<keyword evidence="2" id="KW-0677">Repeat</keyword>
<evidence type="ECO:0000256" key="2">
    <source>
        <dbReference type="ARBA" id="ARBA00022737"/>
    </source>
</evidence>
<feature type="chain" id="PRO_5047316147" evidence="5">
    <location>
        <begin position="26"/>
        <end position="368"/>
    </location>
</feature>
<reference evidence="8" key="1">
    <citation type="submission" date="2025-08" db="UniProtKB">
        <authorList>
            <consortium name="RefSeq"/>
        </authorList>
    </citation>
    <scope>IDENTIFICATION</scope>
    <source>
        <tissue evidence="8">Muscle</tissue>
    </source>
</reference>
<dbReference type="Pfam" id="PF13927">
    <property type="entry name" value="Ig_3"/>
    <property type="match status" value="1"/>
</dbReference>
<evidence type="ECO:0000313" key="8">
    <source>
        <dbReference type="RefSeq" id="XP_013787106.1"/>
    </source>
</evidence>
<dbReference type="Pfam" id="PF07686">
    <property type="entry name" value="V-set"/>
    <property type="match status" value="1"/>
</dbReference>
<dbReference type="Gene3D" id="2.60.40.10">
    <property type="entry name" value="Immunoglobulins"/>
    <property type="match status" value="3"/>
</dbReference>
<dbReference type="PANTHER" id="PTHR12231">
    <property type="entry name" value="CTX-RELATED TYPE I TRANSMEMBRANE PROTEIN"/>
    <property type="match status" value="1"/>
</dbReference>
<dbReference type="InterPro" id="IPR003598">
    <property type="entry name" value="Ig_sub2"/>
</dbReference>
<evidence type="ECO:0000256" key="5">
    <source>
        <dbReference type="SAM" id="SignalP"/>
    </source>
</evidence>
<evidence type="ECO:0000313" key="7">
    <source>
        <dbReference type="Proteomes" id="UP000694941"/>
    </source>
</evidence>
<evidence type="ECO:0000256" key="1">
    <source>
        <dbReference type="ARBA" id="ARBA00022729"/>
    </source>
</evidence>
<keyword evidence="3" id="KW-1015">Disulfide bond</keyword>
<dbReference type="InterPro" id="IPR013106">
    <property type="entry name" value="Ig_V-set"/>
</dbReference>
<dbReference type="SUPFAM" id="SSF48726">
    <property type="entry name" value="Immunoglobulin"/>
    <property type="match status" value="3"/>
</dbReference>
<dbReference type="Pfam" id="PF07679">
    <property type="entry name" value="I-set"/>
    <property type="match status" value="1"/>
</dbReference>